<dbReference type="Proteomes" id="UP000018780">
    <property type="component" value="Chromosome"/>
</dbReference>
<protein>
    <submittedName>
        <fullName evidence="1">Uncharacterized protein</fullName>
    </submittedName>
</protein>
<proteinExistence type="predicted"/>
<accession>V9W0U3</accession>
<evidence type="ECO:0000313" key="1">
    <source>
        <dbReference type="EMBL" id="AHD03250.1"/>
    </source>
</evidence>
<dbReference type="HOGENOM" id="CLU_3218101_0_0_5"/>
<reference evidence="1 2" key="1">
    <citation type="submission" date="2013-09" db="EMBL/GenBank/DDBJ databases">
        <authorList>
            <consortium name="DOE Joint Genome Institute"/>
            <person name="Klenk H.-P."/>
            <person name="Huntemann M."/>
            <person name="Han J."/>
            <person name="Chen A."/>
            <person name="Kyrpides N."/>
            <person name="Mavromatis K."/>
            <person name="Markowitz V."/>
            <person name="Palaniappan K."/>
            <person name="Ivanova N."/>
            <person name="Schaumberg A."/>
            <person name="Pati A."/>
            <person name="Liolios K."/>
            <person name="Nordberg H.P."/>
            <person name="Cantor M.N."/>
            <person name="Hua S.X."/>
            <person name="Woyke T."/>
        </authorList>
    </citation>
    <scope>NUCLEOTIDE SEQUENCE [LARGE SCALE GENOMIC DNA]</scope>
    <source>
        <strain evidence="1 2">DSM 14336</strain>
    </source>
</reference>
<dbReference type="EMBL" id="CP006773">
    <property type="protein sequence ID" value="AHD03250.1"/>
    <property type="molecule type" value="Genomic_DNA"/>
</dbReference>
<organism evidence="1 2">
    <name type="scientific">Leisingera methylohalidivorans DSM 14336</name>
    <dbReference type="NCBI Taxonomy" id="999552"/>
    <lineage>
        <taxon>Bacteria</taxon>
        <taxon>Pseudomonadati</taxon>
        <taxon>Pseudomonadota</taxon>
        <taxon>Alphaproteobacteria</taxon>
        <taxon>Rhodobacterales</taxon>
        <taxon>Roseobacteraceae</taxon>
        <taxon>Leisingera</taxon>
    </lineage>
</organism>
<sequence length="44" mass="4977">MKPHNACKRSSASFKALMQDPAIIVFDNRQLHTFPLCQSMIATK</sequence>
<name>V9W0U3_9RHOB</name>
<keyword evidence="2" id="KW-1185">Reference proteome</keyword>
<dbReference type="KEGG" id="lmd:METH_17585"/>
<gene>
    <name evidence="1" type="ORF">METH_17585</name>
</gene>
<evidence type="ECO:0000313" key="2">
    <source>
        <dbReference type="Proteomes" id="UP000018780"/>
    </source>
</evidence>
<dbReference type="AlphaFoldDB" id="V9W0U3"/>